<dbReference type="AlphaFoldDB" id="A0A8T8WKL6"/>
<proteinExistence type="predicted"/>
<gene>
    <name evidence="1" type="ORF">BO86DRAFT_27251</name>
</gene>
<dbReference type="Proteomes" id="UP000249497">
    <property type="component" value="Unassembled WGS sequence"/>
</dbReference>
<sequence>MNEMRRIAAHIVHCGHSPCHSLTDSYSSWRQAPVGQSHLNNSIYYSTCYIRLSHVGHPLSPSPPILVDVAETGGRKNKMFVAATEAAQQRSSIRPSTYSRQHGRTWRTVRCSNPHHPVDKSHALRHWLDASSNMAGDFPHGIRCTYITLPLEPAGNAMELASRSC</sequence>
<reference evidence="1 2" key="1">
    <citation type="submission" date="2018-02" db="EMBL/GenBank/DDBJ databases">
        <title>The genomes of Aspergillus section Nigri reveals drivers in fungal speciation.</title>
        <authorList>
            <consortium name="DOE Joint Genome Institute"/>
            <person name="Vesth T.C."/>
            <person name="Nybo J."/>
            <person name="Theobald S."/>
            <person name="Brandl J."/>
            <person name="Frisvad J.C."/>
            <person name="Nielsen K.F."/>
            <person name="Lyhne E.K."/>
            <person name="Kogle M.E."/>
            <person name="Kuo A."/>
            <person name="Riley R."/>
            <person name="Clum A."/>
            <person name="Nolan M."/>
            <person name="Lipzen A."/>
            <person name="Salamov A."/>
            <person name="Henrissat B."/>
            <person name="Wiebenga A."/>
            <person name="De vries R.P."/>
            <person name="Grigoriev I.V."/>
            <person name="Mortensen U.H."/>
            <person name="Andersen M.R."/>
            <person name="Baker S.E."/>
        </authorList>
    </citation>
    <scope>NUCLEOTIDE SEQUENCE [LARGE SCALE GENOMIC DNA]</scope>
    <source>
        <strain evidence="1 2">CBS 114.51</strain>
    </source>
</reference>
<organism evidence="1 2">
    <name type="scientific">Aspergillus japonicus CBS 114.51</name>
    <dbReference type="NCBI Taxonomy" id="1448312"/>
    <lineage>
        <taxon>Eukaryota</taxon>
        <taxon>Fungi</taxon>
        <taxon>Dikarya</taxon>
        <taxon>Ascomycota</taxon>
        <taxon>Pezizomycotina</taxon>
        <taxon>Eurotiomycetes</taxon>
        <taxon>Eurotiomycetidae</taxon>
        <taxon>Eurotiales</taxon>
        <taxon>Aspergillaceae</taxon>
        <taxon>Aspergillus</taxon>
        <taxon>Aspergillus subgen. Circumdati</taxon>
    </lineage>
</organism>
<evidence type="ECO:0000313" key="1">
    <source>
        <dbReference type="EMBL" id="RAH76222.1"/>
    </source>
</evidence>
<accession>A0A8T8WKL6</accession>
<dbReference type="GeneID" id="37170925"/>
<protein>
    <submittedName>
        <fullName evidence="1">Uncharacterized protein</fullName>
    </submittedName>
</protein>
<dbReference type="EMBL" id="KZ824881">
    <property type="protein sequence ID" value="RAH76222.1"/>
    <property type="molecule type" value="Genomic_DNA"/>
</dbReference>
<dbReference type="RefSeq" id="XP_025522116.1">
    <property type="nucleotide sequence ID" value="XM_025667233.1"/>
</dbReference>
<evidence type="ECO:0000313" key="2">
    <source>
        <dbReference type="Proteomes" id="UP000249497"/>
    </source>
</evidence>
<keyword evidence="2" id="KW-1185">Reference proteome</keyword>
<name>A0A8T8WKL6_ASPJA</name>